<evidence type="ECO:0000256" key="4">
    <source>
        <dbReference type="ARBA" id="ARBA00022989"/>
    </source>
</evidence>
<comment type="similarity">
    <text evidence="1 6">Belongs to the RAMP4 family.</text>
</comment>
<protein>
    <recommendedName>
        <fullName evidence="6">Stress-associated endoplasmic reticulum protein</fullName>
    </recommendedName>
</protein>
<comment type="subcellular location">
    <subcellularLocation>
        <location evidence="6">Membrane</location>
        <topology evidence="6">Single-pass membrane protein</topology>
    </subcellularLocation>
    <subcellularLocation>
        <location evidence="6">Endoplasmic reticulum membrane</location>
        <topology evidence="6">Single-pass membrane protein</topology>
    </subcellularLocation>
</comment>
<dbReference type="EMBL" id="JACCJC010000132">
    <property type="protein sequence ID" value="KAF6223788.1"/>
    <property type="molecule type" value="Genomic_DNA"/>
</dbReference>
<evidence type="ECO:0000313" key="7">
    <source>
        <dbReference type="EMBL" id="KAF6223788.1"/>
    </source>
</evidence>
<dbReference type="GO" id="GO:0005789">
    <property type="term" value="C:endoplasmic reticulum membrane"/>
    <property type="evidence" value="ECO:0007669"/>
    <property type="project" value="UniProtKB-SubCell"/>
</dbReference>
<dbReference type="Pfam" id="PF06624">
    <property type="entry name" value="RAMP4"/>
    <property type="match status" value="1"/>
</dbReference>
<evidence type="ECO:0000256" key="6">
    <source>
        <dbReference type="RuleBase" id="RU364120"/>
    </source>
</evidence>
<dbReference type="OrthoDB" id="16679at2759"/>
<evidence type="ECO:0000256" key="5">
    <source>
        <dbReference type="ARBA" id="ARBA00023136"/>
    </source>
</evidence>
<keyword evidence="5 6" id="KW-0472">Membrane</keyword>
<name>A0A8H6FDF5_9LECA</name>
<keyword evidence="2 6" id="KW-0812">Transmembrane</keyword>
<dbReference type="RefSeq" id="XP_037158100.1">
    <property type="nucleotide sequence ID" value="XM_037315038.1"/>
</dbReference>
<evidence type="ECO:0000256" key="2">
    <source>
        <dbReference type="ARBA" id="ARBA00022692"/>
    </source>
</evidence>
<organism evidence="7 8">
    <name type="scientific">Letharia columbiana</name>
    <dbReference type="NCBI Taxonomy" id="112416"/>
    <lineage>
        <taxon>Eukaryota</taxon>
        <taxon>Fungi</taxon>
        <taxon>Dikarya</taxon>
        <taxon>Ascomycota</taxon>
        <taxon>Pezizomycotina</taxon>
        <taxon>Lecanoromycetes</taxon>
        <taxon>OSLEUM clade</taxon>
        <taxon>Lecanoromycetidae</taxon>
        <taxon>Lecanorales</taxon>
        <taxon>Lecanorineae</taxon>
        <taxon>Parmeliaceae</taxon>
        <taxon>Letharia</taxon>
    </lineage>
</organism>
<dbReference type="Proteomes" id="UP000578531">
    <property type="component" value="Unassembled WGS sequence"/>
</dbReference>
<feature type="transmembrane region" description="Helical" evidence="6">
    <location>
        <begin position="54"/>
        <end position="75"/>
    </location>
</feature>
<gene>
    <name evidence="7" type="ORF">HO173_013214</name>
</gene>
<dbReference type="GeneID" id="59294842"/>
<evidence type="ECO:0000256" key="1">
    <source>
        <dbReference type="ARBA" id="ARBA00005500"/>
    </source>
</evidence>
<comment type="caution">
    <text evidence="7">The sequence shown here is derived from an EMBL/GenBank/DDBJ whole genome shotgun (WGS) entry which is preliminary data.</text>
</comment>
<keyword evidence="8" id="KW-1185">Reference proteome</keyword>
<evidence type="ECO:0000256" key="3">
    <source>
        <dbReference type="ARBA" id="ARBA00022824"/>
    </source>
</evidence>
<keyword evidence="3 6" id="KW-0256">Endoplasmic reticulum</keyword>
<sequence>MSLLPLQSLLLVQAQTLQQRRANEKYARQEAAKRGKPESAIKQKQKFSPPISPLWIGVLVFVLCGGIIFELLRLFF</sequence>
<reference evidence="7 8" key="1">
    <citation type="journal article" date="2020" name="Genomics">
        <title>Complete, high-quality genomes from long-read metagenomic sequencing of two wolf lichen thalli reveals enigmatic genome architecture.</title>
        <authorList>
            <person name="McKenzie S.K."/>
            <person name="Walston R.F."/>
            <person name="Allen J.L."/>
        </authorList>
    </citation>
    <scope>NUCLEOTIDE SEQUENCE [LARGE SCALE GENOMIC DNA]</scope>
    <source>
        <strain evidence="7">WasteWater2</strain>
    </source>
</reference>
<dbReference type="InterPro" id="IPR010580">
    <property type="entry name" value="ER_stress-assoc"/>
</dbReference>
<comment type="function">
    <text evidence="6">Interacts with target proteins during translocation into the lumen of the endoplasmic reticulum. Protects unfolded target proteins against degradation and facilitate correct glycosylation.</text>
</comment>
<dbReference type="AlphaFoldDB" id="A0A8H6FDF5"/>
<accession>A0A8H6FDF5</accession>
<keyword evidence="4 6" id="KW-1133">Transmembrane helix</keyword>
<evidence type="ECO:0000313" key="8">
    <source>
        <dbReference type="Proteomes" id="UP000578531"/>
    </source>
</evidence>
<proteinExistence type="inferred from homology"/>